<name>A0AAN6NF56_9PEZI</name>
<evidence type="ECO:0000259" key="3">
    <source>
        <dbReference type="Pfam" id="PF08574"/>
    </source>
</evidence>
<dbReference type="PANTHER" id="PTHR28063">
    <property type="entry name" value="RNA POLYMERASE II NUCLEAR LOCALIZATION PROTEIN IWR1"/>
    <property type="match status" value="1"/>
</dbReference>
<keyword evidence="5" id="KW-1185">Reference proteome</keyword>
<feature type="compositionally biased region" description="Low complexity" evidence="2">
    <location>
        <begin position="254"/>
        <end position="264"/>
    </location>
</feature>
<dbReference type="Proteomes" id="UP001303473">
    <property type="component" value="Unassembled WGS sequence"/>
</dbReference>
<sequence>MSVPPETIHVKRKRGAEDGPVDFLRVEGIKRHRSLAGDGNWIYQRKQVAAESSNSNTAAPSIPQIRATQEGDEGRPIKALRRQPSRPSTTTTSAAPAPLSASTLSDTANEKIRRFHLSRLASPLLAAGAPKKRSAAVFVERGGVKKPKQSTASVAQGPLAEPQGPRLTQQETLNVIITDATVAQQASQTPNRLKRPGVNNRSNVSTPTKPSLPPSLRNRDGVDMEQLAMDMDAYTLSQINNNLDRMEEEDEAAKSSASDMLRPSPAKKSKFKPKAPAQRFAERHPEIAAKKEQEKATPITNEDDSWMMDVDEPMTDDDGDYVLETYERVPASRLNEQAVEPHRVGLLVFDTEPDRVDFFYGDEGDSEDELFEDEDDENAENYYAADYPDEDLDWDDEFDHNPYQFRTDLEEFGESFQIVNKAEKEDKWDKWDDDEDEE</sequence>
<feature type="compositionally biased region" description="Low complexity" evidence="2">
    <location>
        <begin position="85"/>
        <end position="105"/>
    </location>
</feature>
<comment type="caution">
    <text evidence="4">The sequence shown here is derived from an EMBL/GenBank/DDBJ whole genome shotgun (WGS) entry which is preliminary data.</text>
</comment>
<feature type="compositionally biased region" description="Basic and acidic residues" evidence="2">
    <location>
        <begin position="280"/>
        <end position="295"/>
    </location>
</feature>
<comment type="similarity">
    <text evidence="1">Belongs to the IWR1/SLC7A6OS family.</text>
</comment>
<dbReference type="InterPro" id="IPR013883">
    <property type="entry name" value="TF_Iwr1_dom"/>
</dbReference>
<evidence type="ECO:0000256" key="1">
    <source>
        <dbReference type="ARBA" id="ARBA00010218"/>
    </source>
</evidence>
<feature type="compositionally biased region" description="Polar residues" evidence="2">
    <location>
        <begin position="50"/>
        <end position="59"/>
    </location>
</feature>
<evidence type="ECO:0000313" key="4">
    <source>
        <dbReference type="EMBL" id="KAK3944671.1"/>
    </source>
</evidence>
<dbReference type="GO" id="GO:0005737">
    <property type="term" value="C:cytoplasm"/>
    <property type="evidence" value="ECO:0007669"/>
    <property type="project" value="TreeGrafter"/>
</dbReference>
<organism evidence="4 5">
    <name type="scientific">Diplogelasinospora grovesii</name>
    <dbReference type="NCBI Taxonomy" id="303347"/>
    <lineage>
        <taxon>Eukaryota</taxon>
        <taxon>Fungi</taxon>
        <taxon>Dikarya</taxon>
        <taxon>Ascomycota</taxon>
        <taxon>Pezizomycotina</taxon>
        <taxon>Sordariomycetes</taxon>
        <taxon>Sordariomycetidae</taxon>
        <taxon>Sordariales</taxon>
        <taxon>Diplogelasinosporaceae</taxon>
        <taxon>Diplogelasinospora</taxon>
    </lineage>
</organism>
<feature type="compositionally biased region" description="Acidic residues" evidence="2">
    <location>
        <begin position="301"/>
        <end position="319"/>
    </location>
</feature>
<feature type="region of interest" description="Disordered" evidence="2">
    <location>
        <begin position="244"/>
        <end position="319"/>
    </location>
</feature>
<dbReference type="Pfam" id="PF08574">
    <property type="entry name" value="Iwr1"/>
    <property type="match status" value="1"/>
</dbReference>
<dbReference type="AlphaFoldDB" id="A0AAN6NF56"/>
<dbReference type="EMBL" id="MU853758">
    <property type="protein sequence ID" value="KAK3944671.1"/>
    <property type="molecule type" value="Genomic_DNA"/>
</dbReference>
<feature type="domain" description="Transcription factor Iwr1" evidence="3">
    <location>
        <begin position="319"/>
        <end position="391"/>
    </location>
</feature>
<feature type="region of interest" description="Disordered" evidence="2">
    <location>
        <begin position="182"/>
        <end position="220"/>
    </location>
</feature>
<evidence type="ECO:0000313" key="5">
    <source>
        <dbReference type="Proteomes" id="UP001303473"/>
    </source>
</evidence>
<feature type="region of interest" description="Disordered" evidence="2">
    <location>
        <begin position="143"/>
        <end position="168"/>
    </location>
</feature>
<protein>
    <recommendedName>
        <fullName evidence="3">Transcription factor Iwr1 domain-containing protein</fullName>
    </recommendedName>
</protein>
<dbReference type="InterPro" id="IPR040150">
    <property type="entry name" value="Iwr1"/>
</dbReference>
<reference evidence="5" key="1">
    <citation type="journal article" date="2023" name="Mol. Phylogenet. Evol.">
        <title>Genome-scale phylogeny and comparative genomics of the fungal order Sordariales.</title>
        <authorList>
            <person name="Hensen N."/>
            <person name="Bonometti L."/>
            <person name="Westerberg I."/>
            <person name="Brannstrom I.O."/>
            <person name="Guillou S."/>
            <person name="Cros-Aarteil S."/>
            <person name="Calhoun S."/>
            <person name="Haridas S."/>
            <person name="Kuo A."/>
            <person name="Mondo S."/>
            <person name="Pangilinan J."/>
            <person name="Riley R."/>
            <person name="LaButti K."/>
            <person name="Andreopoulos B."/>
            <person name="Lipzen A."/>
            <person name="Chen C."/>
            <person name="Yan M."/>
            <person name="Daum C."/>
            <person name="Ng V."/>
            <person name="Clum A."/>
            <person name="Steindorff A."/>
            <person name="Ohm R.A."/>
            <person name="Martin F."/>
            <person name="Silar P."/>
            <person name="Natvig D.O."/>
            <person name="Lalanne C."/>
            <person name="Gautier V."/>
            <person name="Ament-Velasquez S.L."/>
            <person name="Kruys A."/>
            <person name="Hutchinson M.I."/>
            <person name="Powell A.J."/>
            <person name="Barry K."/>
            <person name="Miller A.N."/>
            <person name="Grigoriev I.V."/>
            <person name="Debuchy R."/>
            <person name="Gladieux P."/>
            <person name="Hiltunen Thoren M."/>
            <person name="Johannesson H."/>
        </authorList>
    </citation>
    <scope>NUCLEOTIDE SEQUENCE [LARGE SCALE GENOMIC DNA]</scope>
    <source>
        <strain evidence="5">CBS 340.73</strain>
    </source>
</reference>
<dbReference type="GO" id="GO:0006606">
    <property type="term" value="P:protein import into nucleus"/>
    <property type="evidence" value="ECO:0007669"/>
    <property type="project" value="InterPro"/>
</dbReference>
<feature type="region of interest" description="Disordered" evidence="2">
    <location>
        <begin position="50"/>
        <end position="106"/>
    </location>
</feature>
<dbReference type="PANTHER" id="PTHR28063:SF1">
    <property type="entry name" value="RNA POLYMERASE II NUCLEAR LOCALIZATION PROTEIN IWR1"/>
    <property type="match status" value="1"/>
</dbReference>
<evidence type="ECO:0000256" key="2">
    <source>
        <dbReference type="SAM" id="MobiDB-lite"/>
    </source>
</evidence>
<accession>A0AAN6NF56</accession>
<proteinExistence type="inferred from homology"/>
<gene>
    <name evidence="4" type="ORF">QBC46DRAFT_373994</name>
</gene>
<feature type="compositionally biased region" description="Polar residues" evidence="2">
    <location>
        <begin position="182"/>
        <end position="191"/>
    </location>
</feature>